<evidence type="ECO:0000256" key="1">
    <source>
        <dbReference type="SAM" id="MobiDB-lite"/>
    </source>
</evidence>
<dbReference type="Pfam" id="PF10104">
    <property type="entry name" value="Brr6_like_C_C"/>
    <property type="match status" value="1"/>
</dbReference>
<keyword evidence="5" id="KW-1185">Reference proteome</keyword>
<feature type="region of interest" description="Disordered" evidence="1">
    <location>
        <begin position="1"/>
        <end position="32"/>
    </location>
</feature>
<feature type="compositionally biased region" description="Polar residues" evidence="1">
    <location>
        <begin position="15"/>
        <end position="28"/>
    </location>
</feature>
<reference evidence="4 5" key="1">
    <citation type="submission" date="2024-04" db="EMBL/GenBank/DDBJ databases">
        <title>Tritrichomonas musculus Genome.</title>
        <authorList>
            <person name="Alves-Ferreira E."/>
            <person name="Grigg M."/>
            <person name="Lorenzi H."/>
            <person name="Galac M."/>
        </authorList>
    </citation>
    <scope>NUCLEOTIDE SEQUENCE [LARGE SCALE GENOMIC DNA]</scope>
    <source>
        <strain evidence="4 5">EAF2021</strain>
    </source>
</reference>
<evidence type="ECO:0000259" key="3">
    <source>
        <dbReference type="SMART" id="SM01042"/>
    </source>
</evidence>
<gene>
    <name evidence="4" type="ORF">M9Y10_039466</name>
</gene>
<comment type="caution">
    <text evidence="4">The sequence shown here is derived from an EMBL/GenBank/DDBJ whole genome shotgun (WGS) entry which is preliminary data.</text>
</comment>
<dbReference type="SMART" id="SM01042">
    <property type="entry name" value="Brr6_like_C_C"/>
    <property type="match status" value="1"/>
</dbReference>
<feature type="transmembrane region" description="Helical" evidence="2">
    <location>
        <begin position="148"/>
        <end position="166"/>
    </location>
</feature>
<evidence type="ECO:0000313" key="4">
    <source>
        <dbReference type="EMBL" id="KAK8888396.1"/>
    </source>
</evidence>
<feature type="domain" description="Brl1/Brr6" evidence="3">
    <location>
        <begin position="39"/>
        <end position="166"/>
    </location>
</feature>
<proteinExistence type="predicted"/>
<dbReference type="EMBL" id="JAPFFF010000006">
    <property type="protein sequence ID" value="KAK8888396.1"/>
    <property type="molecule type" value="Genomic_DNA"/>
</dbReference>
<keyword evidence="2" id="KW-0812">Transmembrane</keyword>
<dbReference type="InterPro" id="IPR018767">
    <property type="entry name" value="Brl1/Brr6_dom"/>
</dbReference>
<feature type="compositionally biased region" description="Basic and acidic residues" evidence="1">
    <location>
        <begin position="1"/>
        <end position="14"/>
    </location>
</feature>
<keyword evidence="2" id="KW-0472">Membrane</keyword>
<protein>
    <recommendedName>
        <fullName evidence="3">Brl1/Brr6 domain-containing protein</fullName>
    </recommendedName>
</protein>
<evidence type="ECO:0000313" key="5">
    <source>
        <dbReference type="Proteomes" id="UP001470230"/>
    </source>
</evidence>
<dbReference type="PANTHER" id="PTHR28136:SF1">
    <property type="entry name" value="NUCLEUS EXPORT PROTEIN BRL1"/>
    <property type="match status" value="1"/>
</dbReference>
<organism evidence="4 5">
    <name type="scientific">Tritrichomonas musculus</name>
    <dbReference type="NCBI Taxonomy" id="1915356"/>
    <lineage>
        <taxon>Eukaryota</taxon>
        <taxon>Metamonada</taxon>
        <taxon>Parabasalia</taxon>
        <taxon>Tritrichomonadida</taxon>
        <taxon>Tritrichomonadidae</taxon>
        <taxon>Tritrichomonas</taxon>
    </lineage>
</organism>
<name>A0ABR2KCD6_9EUKA</name>
<feature type="transmembrane region" description="Helical" evidence="2">
    <location>
        <begin position="41"/>
        <end position="63"/>
    </location>
</feature>
<accession>A0ABR2KCD6</accession>
<sequence>MSEKHEIAIRERSVSRSPTPRKSVTPVNGAQKGKGESQFNLYFELIAKIIFLVIAIYLIFLVFNSISNDVLLEIKNQNEQYLSYIEESKKAYEDNQCKYHKFEALEAECKRLETIINKPPPEIGKSKVAVRYFATLINELINPLSPKTVILFVLIIVLIVWIPKFFL</sequence>
<dbReference type="InterPro" id="IPR040202">
    <property type="entry name" value="Brl1/Brr6"/>
</dbReference>
<evidence type="ECO:0000256" key="2">
    <source>
        <dbReference type="SAM" id="Phobius"/>
    </source>
</evidence>
<keyword evidence="2" id="KW-1133">Transmembrane helix</keyword>
<dbReference type="Proteomes" id="UP001470230">
    <property type="component" value="Unassembled WGS sequence"/>
</dbReference>
<dbReference type="PANTHER" id="PTHR28136">
    <property type="entry name" value="NUCLEUS EXPORT PROTEIN BRR6"/>
    <property type="match status" value="1"/>
</dbReference>